<dbReference type="CDD" id="cd12797">
    <property type="entry name" value="M23_peptidase"/>
    <property type="match status" value="1"/>
</dbReference>
<feature type="domain" description="LysM" evidence="2">
    <location>
        <begin position="101"/>
        <end position="146"/>
    </location>
</feature>
<dbReference type="InterPro" id="IPR036779">
    <property type="entry name" value="LysM_dom_sf"/>
</dbReference>
<accession>A0ABM8AHC2</accession>
<dbReference type="InterPro" id="IPR011055">
    <property type="entry name" value="Dup_hybrid_motif"/>
</dbReference>
<dbReference type="Gene3D" id="3.10.350.10">
    <property type="entry name" value="LysM domain"/>
    <property type="match status" value="2"/>
</dbReference>
<dbReference type="InterPro" id="IPR018392">
    <property type="entry name" value="LysM"/>
</dbReference>
<name>A0ABM8AHC2_9DEIO</name>
<dbReference type="CDD" id="cd00118">
    <property type="entry name" value="LysM"/>
    <property type="match status" value="2"/>
</dbReference>
<sequence length="324" mass="34630">MVAIVNFVLIRRSSRRGAASNPHVRRGLATLTLVLAGLASAQVTYRVRPGDNLTVIARRAGVSVAALKAANPSLKNANNVQAGKTLTIPGRNTPDRTVAGSTHRVKSGENLTVIARRYGLTLGQLLRANPELDAERALWAGATVRIPGRNVAARLPNAANGDAPAPRPGNRTPGATVRTASIRVTPVSPDTPSARGWLWPVPGYRAITSDFGPRVLGGEREMHYGVDILAPQGTLVLAARSGRVIESRADFERGWGWTVVLEHQGGWITRYAHLSSTIARTGERVAAGQPVGRVGNTGRSTGTHLHFGTYLRWDPRDPLALYGE</sequence>
<dbReference type="InterPro" id="IPR016047">
    <property type="entry name" value="M23ase_b-sheet_dom"/>
</dbReference>
<dbReference type="InterPro" id="IPR050570">
    <property type="entry name" value="Cell_wall_metabolism_enzyme"/>
</dbReference>
<gene>
    <name evidence="3" type="ORF">DAETH_31710</name>
</gene>
<dbReference type="PANTHER" id="PTHR21666:SF289">
    <property type="entry name" value="L-ALA--D-GLU ENDOPEPTIDASE"/>
    <property type="match status" value="1"/>
</dbReference>
<protein>
    <recommendedName>
        <fullName evidence="2">LysM domain-containing protein</fullName>
    </recommendedName>
</protein>
<dbReference type="SUPFAM" id="SSF51261">
    <property type="entry name" value="Duplicated hybrid motif"/>
    <property type="match status" value="1"/>
</dbReference>
<organism evidence="3 4">
    <name type="scientific">Deinococcus aetherius</name>
    <dbReference type="NCBI Taxonomy" id="200252"/>
    <lineage>
        <taxon>Bacteria</taxon>
        <taxon>Thermotogati</taxon>
        <taxon>Deinococcota</taxon>
        <taxon>Deinococci</taxon>
        <taxon>Deinococcales</taxon>
        <taxon>Deinococcaceae</taxon>
        <taxon>Deinococcus</taxon>
    </lineage>
</organism>
<evidence type="ECO:0000256" key="1">
    <source>
        <dbReference type="ARBA" id="ARBA00022729"/>
    </source>
</evidence>
<dbReference type="Pfam" id="PF01551">
    <property type="entry name" value="Peptidase_M23"/>
    <property type="match status" value="1"/>
</dbReference>
<dbReference type="SMART" id="SM00257">
    <property type="entry name" value="LysM"/>
    <property type="match status" value="2"/>
</dbReference>
<keyword evidence="4" id="KW-1185">Reference proteome</keyword>
<dbReference type="SUPFAM" id="SSF54106">
    <property type="entry name" value="LysM domain"/>
    <property type="match status" value="2"/>
</dbReference>
<feature type="domain" description="LysM" evidence="2">
    <location>
        <begin position="43"/>
        <end position="88"/>
    </location>
</feature>
<dbReference type="PROSITE" id="PS51782">
    <property type="entry name" value="LYSM"/>
    <property type="match status" value="2"/>
</dbReference>
<keyword evidence="1" id="KW-0732">Signal</keyword>
<evidence type="ECO:0000313" key="4">
    <source>
        <dbReference type="Proteomes" id="UP001064971"/>
    </source>
</evidence>
<dbReference type="Gene3D" id="2.70.70.10">
    <property type="entry name" value="Glucose Permease (Domain IIA)"/>
    <property type="match status" value="1"/>
</dbReference>
<evidence type="ECO:0000259" key="2">
    <source>
        <dbReference type="PROSITE" id="PS51782"/>
    </source>
</evidence>
<reference evidence="3" key="1">
    <citation type="submission" date="2022-07" db="EMBL/GenBank/DDBJ databases">
        <title>Complete Genome Sequence of the Radioresistant Bacterium Deinococcus aetherius ST0316, Isolated from the Air Dust collected in Lower Stratosphere above Japan.</title>
        <authorList>
            <person name="Satoh K."/>
            <person name="Hagiwara K."/>
            <person name="Katsumata K."/>
            <person name="Kubo A."/>
            <person name="Yokobori S."/>
            <person name="Yamagishi A."/>
            <person name="Oono Y."/>
            <person name="Narumi I."/>
        </authorList>
    </citation>
    <scope>NUCLEOTIDE SEQUENCE</scope>
    <source>
        <strain evidence="3">ST0316</strain>
    </source>
</reference>
<dbReference type="Proteomes" id="UP001064971">
    <property type="component" value="Chromosome"/>
</dbReference>
<dbReference type="EMBL" id="AP026560">
    <property type="protein sequence ID" value="BDP43202.1"/>
    <property type="molecule type" value="Genomic_DNA"/>
</dbReference>
<dbReference type="PANTHER" id="PTHR21666">
    <property type="entry name" value="PEPTIDASE-RELATED"/>
    <property type="match status" value="1"/>
</dbReference>
<evidence type="ECO:0000313" key="3">
    <source>
        <dbReference type="EMBL" id="BDP43202.1"/>
    </source>
</evidence>
<dbReference type="Pfam" id="PF01476">
    <property type="entry name" value="LysM"/>
    <property type="match status" value="2"/>
</dbReference>
<proteinExistence type="predicted"/>